<evidence type="ECO:0000313" key="18">
    <source>
        <dbReference type="Proteomes" id="UP000249590"/>
    </source>
</evidence>
<dbReference type="EC" id="1.1.1.193" evidence="12"/>
<dbReference type="InterPro" id="IPR016193">
    <property type="entry name" value="Cytidine_deaminase-like"/>
</dbReference>
<dbReference type="GO" id="GO:0008703">
    <property type="term" value="F:5-amino-6-(5-phosphoribosylamino)uracil reductase activity"/>
    <property type="evidence" value="ECO:0007669"/>
    <property type="project" value="UniProtKB-EC"/>
</dbReference>
<feature type="binding site" evidence="14">
    <location>
        <position position="212"/>
    </location>
    <ligand>
        <name>NADP(+)</name>
        <dbReference type="ChEBI" id="CHEBI:58349"/>
    </ligand>
</feature>
<feature type="active site" description="Proton donor" evidence="13">
    <location>
        <position position="64"/>
    </location>
</feature>
<sequence>MLTRAAWDTGTRRSDQSWMAAALALGRQGNGRTAPNPSVGAVIVKDGVVVGLGRTADSGRPHAEVVALRQAGDAARGATVYCTLEPCSHFGKSPPCADALIAAGIARAVVAIEDPNPEVAGRGTSRLRAAGIDVDVGLGAAQATRDMAGHLTRMRLGRPYVTLKLAVSADGAIGRLGAGQVAVTGPLTRRFVHVMRAEHDAIAVGSGTVLADDPALTCRLPGMAGLSPQRVVFDTEARTPPTAAIFAGPAKTFGTVAGPTILAAPDVDAGRVAALEAAGATVVAVPRGADRRIDPAAALATLAAAGVTRLMVEGGAALAEALWAADLIDEVVWIEGPHALGGDLVRPFGGEGRSRLAQRFALGHVSPVGDDRWLHWLR</sequence>
<comment type="pathway">
    <text evidence="3 12">Cofactor biosynthesis; riboflavin biosynthesis; 5-amino-6-(D-ribitylamino)uracil from GTP: step 3/4.</text>
</comment>
<feature type="binding site" evidence="14">
    <location>
        <position position="235"/>
    </location>
    <ligand>
        <name>NADP(+)</name>
        <dbReference type="ChEBI" id="CHEBI:58349"/>
    </ligand>
</feature>
<comment type="function">
    <text evidence="1 12">Converts 2,5-diamino-6-(ribosylamino)-4(3h)-pyrimidinone 5'-phosphate into 5-amino-6-(ribosylamino)-2,4(1h,3h)-pyrimidinedione 5'-phosphate.</text>
</comment>
<keyword evidence="8 12" id="KW-0862">Zinc</keyword>
<dbReference type="InterPro" id="IPR050765">
    <property type="entry name" value="Riboflavin_Biosynth_HTPR"/>
</dbReference>
<dbReference type="Proteomes" id="UP000249590">
    <property type="component" value="Unassembled WGS sequence"/>
</dbReference>
<feature type="binding site" evidence="14">
    <location>
        <position position="208"/>
    </location>
    <ligand>
        <name>NADP(+)</name>
        <dbReference type="ChEBI" id="CHEBI:58349"/>
    </ligand>
</feature>
<dbReference type="OrthoDB" id="9800865at2"/>
<dbReference type="SUPFAM" id="SSF53927">
    <property type="entry name" value="Cytidine deaminase-like"/>
    <property type="match status" value="1"/>
</dbReference>
<evidence type="ECO:0000259" key="16">
    <source>
        <dbReference type="PROSITE" id="PS51747"/>
    </source>
</evidence>
<dbReference type="GO" id="GO:0008835">
    <property type="term" value="F:diaminohydroxyphosphoribosylaminopyrimidine deaminase activity"/>
    <property type="evidence" value="ECO:0007669"/>
    <property type="project" value="UniProtKB-EC"/>
</dbReference>
<comment type="similarity">
    <text evidence="5 12">In the C-terminal section; belongs to the HTP reductase family.</text>
</comment>
<dbReference type="InterPro" id="IPR024072">
    <property type="entry name" value="DHFR-like_dom_sf"/>
</dbReference>
<feature type="binding site" evidence="14">
    <location>
        <position position="216"/>
    </location>
    <ligand>
        <name>substrate</name>
    </ligand>
</feature>
<evidence type="ECO:0000313" key="17">
    <source>
        <dbReference type="EMBL" id="RAH98743.1"/>
    </source>
</evidence>
<feature type="binding site" evidence="15">
    <location>
        <position position="96"/>
    </location>
    <ligand>
        <name>Zn(2+)</name>
        <dbReference type="ChEBI" id="CHEBI:29105"/>
        <note>catalytic</note>
    </ligand>
</feature>
<evidence type="ECO:0000256" key="15">
    <source>
        <dbReference type="PIRSR" id="PIRSR006769-3"/>
    </source>
</evidence>
<dbReference type="GO" id="GO:0008270">
    <property type="term" value="F:zinc ion binding"/>
    <property type="evidence" value="ECO:0007669"/>
    <property type="project" value="InterPro"/>
</dbReference>
<evidence type="ECO:0000256" key="10">
    <source>
        <dbReference type="ARBA" id="ARBA00023002"/>
    </source>
</evidence>
<comment type="caution">
    <text evidence="17">The sequence shown here is derived from an EMBL/GenBank/DDBJ whole genome shotgun (WGS) entry which is preliminary data.</text>
</comment>
<dbReference type="InterPro" id="IPR004794">
    <property type="entry name" value="Eubact_RibD"/>
</dbReference>
<evidence type="ECO:0000256" key="13">
    <source>
        <dbReference type="PIRSR" id="PIRSR006769-1"/>
    </source>
</evidence>
<keyword evidence="6 12" id="KW-0686">Riboflavin biosynthesis</keyword>
<comment type="similarity">
    <text evidence="4 12">In the N-terminal section; belongs to the cytidine and deoxycytidylate deaminase family.</text>
</comment>
<dbReference type="AlphaFoldDB" id="A0A8B2NT26"/>
<dbReference type="PROSITE" id="PS51747">
    <property type="entry name" value="CYT_DCMP_DEAMINASES_2"/>
    <property type="match status" value="1"/>
</dbReference>
<comment type="catalytic activity">
    <reaction evidence="12">
        <text>5-amino-6-(5-phospho-D-ribitylamino)uracil + NADP(+) = 5-amino-6-(5-phospho-D-ribosylamino)uracil + NADPH + H(+)</text>
        <dbReference type="Rhea" id="RHEA:17845"/>
        <dbReference type="ChEBI" id="CHEBI:15378"/>
        <dbReference type="ChEBI" id="CHEBI:57783"/>
        <dbReference type="ChEBI" id="CHEBI:58349"/>
        <dbReference type="ChEBI" id="CHEBI:58421"/>
        <dbReference type="ChEBI" id="CHEBI:58453"/>
        <dbReference type="EC" id="1.1.1.193"/>
    </reaction>
</comment>
<keyword evidence="12" id="KW-0378">Hydrolase</keyword>
<dbReference type="SUPFAM" id="SSF53597">
    <property type="entry name" value="Dihydrofolate reductase-like"/>
    <property type="match status" value="1"/>
</dbReference>
<protein>
    <recommendedName>
        <fullName evidence="12">Riboflavin biosynthesis protein RibD</fullName>
    </recommendedName>
    <domain>
        <recommendedName>
            <fullName evidence="12">Diaminohydroxyphosphoribosylaminopyrimidine deaminase</fullName>
            <shortName evidence="12">DRAP deaminase</shortName>
            <ecNumber evidence="12">3.5.4.26</ecNumber>
        </recommendedName>
        <alternativeName>
            <fullName evidence="12">Riboflavin-specific deaminase</fullName>
        </alternativeName>
    </domain>
    <domain>
        <recommendedName>
            <fullName evidence="12">5-amino-6-(5-phosphoribosylamino)uracil reductase</fullName>
            <ecNumber evidence="12">1.1.1.193</ecNumber>
        </recommendedName>
        <alternativeName>
            <fullName evidence="12">HTP reductase</fullName>
        </alternativeName>
    </domain>
</protein>
<comment type="catalytic activity">
    <reaction evidence="12">
        <text>2,5-diamino-6-hydroxy-4-(5-phosphoribosylamino)-pyrimidine + H2O + H(+) = 5-amino-6-(5-phospho-D-ribosylamino)uracil + NH4(+)</text>
        <dbReference type="Rhea" id="RHEA:21868"/>
        <dbReference type="ChEBI" id="CHEBI:15377"/>
        <dbReference type="ChEBI" id="CHEBI:15378"/>
        <dbReference type="ChEBI" id="CHEBI:28938"/>
        <dbReference type="ChEBI" id="CHEBI:58453"/>
        <dbReference type="ChEBI" id="CHEBI:58614"/>
        <dbReference type="EC" id="3.5.4.26"/>
    </reaction>
</comment>
<feature type="binding site" evidence="14">
    <location>
        <position position="219"/>
    </location>
    <ligand>
        <name>substrate</name>
    </ligand>
</feature>
<keyword evidence="11" id="KW-0511">Multifunctional enzyme</keyword>
<keyword evidence="7 12" id="KW-0479">Metal-binding</keyword>
<evidence type="ECO:0000256" key="5">
    <source>
        <dbReference type="ARBA" id="ARBA00007417"/>
    </source>
</evidence>
<evidence type="ECO:0000256" key="1">
    <source>
        <dbReference type="ARBA" id="ARBA00002151"/>
    </source>
</evidence>
<evidence type="ECO:0000256" key="4">
    <source>
        <dbReference type="ARBA" id="ARBA00005259"/>
    </source>
</evidence>
<feature type="binding site" evidence="14">
    <location>
        <position position="196"/>
    </location>
    <ligand>
        <name>substrate</name>
    </ligand>
</feature>
<feature type="binding site" evidence="14">
    <location>
        <position position="313"/>
    </location>
    <ligand>
        <name>substrate</name>
    </ligand>
</feature>
<dbReference type="CDD" id="cd01284">
    <property type="entry name" value="Riboflavin_deaminase-reductase"/>
    <property type="match status" value="1"/>
</dbReference>
<comment type="cofactor">
    <cofactor evidence="12 15">
        <name>Zn(2+)</name>
        <dbReference type="ChEBI" id="CHEBI:29105"/>
    </cofactor>
    <text evidence="12 15">Binds 1 zinc ion.</text>
</comment>
<dbReference type="InterPro" id="IPR016192">
    <property type="entry name" value="APOBEC/CMP_deaminase_Zn-bd"/>
</dbReference>
<keyword evidence="18" id="KW-1185">Reference proteome</keyword>
<feature type="binding site" evidence="14">
    <location>
        <begin position="315"/>
        <end position="321"/>
    </location>
    <ligand>
        <name>NADP(+)</name>
        <dbReference type="ChEBI" id="CHEBI:58349"/>
    </ligand>
</feature>
<dbReference type="UniPathway" id="UPA00275">
    <property type="reaction ID" value="UER00401"/>
</dbReference>
<reference evidence="17 18" key="1">
    <citation type="submission" date="2018-05" db="EMBL/GenBank/DDBJ databases">
        <title>Acuticoccus sediminis sp. nov., isolated from deep-sea sediment of Indian Ocean.</title>
        <authorList>
            <person name="Liu X."/>
            <person name="Lai Q."/>
            <person name="Du Y."/>
            <person name="Sun F."/>
            <person name="Zhang X."/>
            <person name="Wang S."/>
            <person name="Shao Z."/>
        </authorList>
    </citation>
    <scope>NUCLEOTIDE SEQUENCE [LARGE SCALE GENOMIC DNA]</scope>
    <source>
        <strain evidence="17 18">PTG4-2</strain>
    </source>
</reference>
<dbReference type="Gene3D" id="3.40.140.10">
    <property type="entry name" value="Cytidine Deaminase, domain 2"/>
    <property type="match status" value="1"/>
</dbReference>
<dbReference type="Gene3D" id="3.40.430.10">
    <property type="entry name" value="Dihydrofolate Reductase, subunit A"/>
    <property type="match status" value="1"/>
</dbReference>
<dbReference type="EC" id="3.5.4.26" evidence="12"/>
<dbReference type="PANTHER" id="PTHR38011:SF7">
    <property type="entry name" value="2,5-DIAMINO-6-RIBOSYLAMINO-4(3H)-PYRIMIDINONE 5'-PHOSPHATE REDUCTASE"/>
    <property type="match status" value="1"/>
</dbReference>
<keyword evidence="10 12" id="KW-0560">Oxidoreductase</keyword>
<gene>
    <name evidence="17" type="primary">ribD</name>
    <name evidence="17" type="ORF">DLJ53_24180</name>
</gene>
<feature type="binding site" evidence="15">
    <location>
        <position position="87"/>
    </location>
    <ligand>
        <name>Zn(2+)</name>
        <dbReference type="ChEBI" id="CHEBI:29105"/>
        <note>catalytic</note>
    </ligand>
</feature>
<dbReference type="InterPro" id="IPR002734">
    <property type="entry name" value="RibDG_C"/>
</dbReference>
<organism evidence="17 18">
    <name type="scientific">Acuticoccus sediminis</name>
    <dbReference type="NCBI Taxonomy" id="2184697"/>
    <lineage>
        <taxon>Bacteria</taxon>
        <taxon>Pseudomonadati</taxon>
        <taxon>Pseudomonadota</taxon>
        <taxon>Alphaproteobacteria</taxon>
        <taxon>Hyphomicrobiales</taxon>
        <taxon>Amorphaceae</taxon>
        <taxon>Acuticoccus</taxon>
    </lineage>
</organism>
<feature type="binding site" evidence="14">
    <location>
        <position position="166"/>
    </location>
    <ligand>
        <name>NADP(+)</name>
        <dbReference type="ChEBI" id="CHEBI:58349"/>
    </ligand>
</feature>
<dbReference type="PROSITE" id="PS00903">
    <property type="entry name" value="CYT_DCMP_DEAMINASES_1"/>
    <property type="match status" value="1"/>
</dbReference>
<dbReference type="NCBIfam" id="TIGR00326">
    <property type="entry name" value="eubact_ribD"/>
    <property type="match status" value="1"/>
</dbReference>
<dbReference type="GO" id="GO:0009231">
    <property type="term" value="P:riboflavin biosynthetic process"/>
    <property type="evidence" value="ECO:0007669"/>
    <property type="project" value="UniProtKB-UniPathway"/>
</dbReference>
<evidence type="ECO:0000256" key="11">
    <source>
        <dbReference type="ARBA" id="ARBA00023268"/>
    </source>
</evidence>
<dbReference type="Pfam" id="PF01872">
    <property type="entry name" value="RibD_C"/>
    <property type="match status" value="1"/>
</dbReference>
<name>A0A8B2NT26_9HYPH</name>
<evidence type="ECO:0000256" key="9">
    <source>
        <dbReference type="ARBA" id="ARBA00022857"/>
    </source>
</evidence>
<dbReference type="Pfam" id="PF00383">
    <property type="entry name" value="dCMP_cyt_deam_1"/>
    <property type="match status" value="1"/>
</dbReference>
<evidence type="ECO:0000256" key="3">
    <source>
        <dbReference type="ARBA" id="ARBA00004910"/>
    </source>
</evidence>
<evidence type="ECO:0000256" key="8">
    <source>
        <dbReference type="ARBA" id="ARBA00022833"/>
    </source>
</evidence>
<dbReference type="PIRSF" id="PIRSF006769">
    <property type="entry name" value="RibD"/>
    <property type="match status" value="1"/>
</dbReference>
<dbReference type="InterPro" id="IPR002125">
    <property type="entry name" value="CMP_dCMP_dom"/>
</dbReference>
<feature type="binding site" evidence="15">
    <location>
        <position position="62"/>
    </location>
    <ligand>
        <name>Zn(2+)</name>
        <dbReference type="ChEBI" id="CHEBI:29105"/>
        <note>catalytic</note>
    </ligand>
</feature>
<keyword evidence="9 12" id="KW-0521">NADP</keyword>
<evidence type="ECO:0000256" key="7">
    <source>
        <dbReference type="ARBA" id="ARBA00022723"/>
    </source>
</evidence>
<feature type="domain" description="CMP/dCMP-type deaminase" evidence="16">
    <location>
        <begin position="13"/>
        <end position="135"/>
    </location>
</feature>
<evidence type="ECO:0000256" key="2">
    <source>
        <dbReference type="ARBA" id="ARBA00004882"/>
    </source>
</evidence>
<dbReference type="EMBL" id="QHHQ01000006">
    <property type="protein sequence ID" value="RAH98743.1"/>
    <property type="molecule type" value="Genomic_DNA"/>
</dbReference>
<comment type="pathway">
    <text evidence="2 12">Cofactor biosynthesis; riboflavin biosynthesis; 5-amino-6-(D-ribitylamino)uracil from GTP: step 2/4.</text>
</comment>
<proteinExistence type="inferred from homology"/>
<evidence type="ECO:0000256" key="14">
    <source>
        <dbReference type="PIRSR" id="PIRSR006769-2"/>
    </source>
</evidence>
<dbReference type="RefSeq" id="WP_111350060.1">
    <property type="nucleotide sequence ID" value="NZ_QHHQ01000006.1"/>
</dbReference>
<evidence type="ECO:0000256" key="12">
    <source>
        <dbReference type="PIRNR" id="PIRNR006769"/>
    </source>
</evidence>
<dbReference type="PANTHER" id="PTHR38011">
    <property type="entry name" value="DIHYDROFOLATE REDUCTASE FAMILY PROTEIN (AFU_ORTHOLOGUE AFUA_8G06820)"/>
    <property type="match status" value="1"/>
</dbReference>
<evidence type="ECO:0000256" key="6">
    <source>
        <dbReference type="ARBA" id="ARBA00022619"/>
    </source>
</evidence>
<accession>A0A8B2NT26</accession>